<protein>
    <submittedName>
        <fullName evidence="1">Uncharacterized protein</fullName>
    </submittedName>
</protein>
<keyword evidence="2" id="KW-1185">Reference proteome</keyword>
<accession>A0AAV5FSI2</accession>
<gene>
    <name evidence="1" type="primary">gb26827</name>
    <name evidence="1" type="ORF">PR202_gb26827</name>
</gene>
<organism evidence="1 2">
    <name type="scientific">Eleusine coracana subsp. coracana</name>
    <dbReference type="NCBI Taxonomy" id="191504"/>
    <lineage>
        <taxon>Eukaryota</taxon>
        <taxon>Viridiplantae</taxon>
        <taxon>Streptophyta</taxon>
        <taxon>Embryophyta</taxon>
        <taxon>Tracheophyta</taxon>
        <taxon>Spermatophyta</taxon>
        <taxon>Magnoliopsida</taxon>
        <taxon>Liliopsida</taxon>
        <taxon>Poales</taxon>
        <taxon>Poaceae</taxon>
        <taxon>PACMAD clade</taxon>
        <taxon>Chloridoideae</taxon>
        <taxon>Cynodonteae</taxon>
        <taxon>Eleusininae</taxon>
        <taxon>Eleusine</taxon>
    </lineage>
</organism>
<reference evidence="1" key="2">
    <citation type="submission" date="2021-12" db="EMBL/GenBank/DDBJ databases">
        <title>Resequencing data analysis of finger millet.</title>
        <authorList>
            <person name="Hatakeyama M."/>
            <person name="Aluri S."/>
            <person name="Balachadran M.T."/>
            <person name="Sivarajan S.R."/>
            <person name="Poveda L."/>
            <person name="Shimizu-Inatsugi R."/>
            <person name="Schlapbach R."/>
            <person name="Sreeman S.M."/>
            <person name="Shimizu K.K."/>
        </authorList>
    </citation>
    <scope>NUCLEOTIDE SEQUENCE</scope>
</reference>
<reference evidence="1" key="1">
    <citation type="journal article" date="2018" name="DNA Res.">
        <title>Multiple hybrid de novo genome assembly of finger millet, an orphan allotetraploid crop.</title>
        <authorList>
            <person name="Hatakeyama M."/>
            <person name="Aluri S."/>
            <person name="Balachadran M.T."/>
            <person name="Sivarajan S.R."/>
            <person name="Patrignani A."/>
            <person name="Gruter S."/>
            <person name="Poveda L."/>
            <person name="Shimizu-Inatsugi R."/>
            <person name="Baeten J."/>
            <person name="Francoijs K.J."/>
            <person name="Nataraja K.N."/>
            <person name="Reddy Y.A.N."/>
            <person name="Phadnis S."/>
            <person name="Ravikumar R.L."/>
            <person name="Schlapbach R."/>
            <person name="Sreeman S.M."/>
            <person name="Shimizu K.K."/>
        </authorList>
    </citation>
    <scope>NUCLEOTIDE SEQUENCE</scope>
</reference>
<dbReference type="AlphaFoldDB" id="A0AAV5FSI2"/>
<name>A0AAV5FSI2_ELECO</name>
<dbReference type="Proteomes" id="UP001054889">
    <property type="component" value="Unassembled WGS sequence"/>
</dbReference>
<evidence type="ECO:0000313" key="2">
    <source>
        <dbReference type="Proteomes" id="UP001054889"/>
    </source>
</evidence>
<dbReference type="EMBL" id="BQKI01000095">
    <property type="protein sequence ID" value="GJN37834.1"/>
    <property type="molecule type" value="Genomic_DNA"/>
</dbReference>
<sequence>MPGPLVRVAAPNADGLDSYGDSTAPLDVSRVPGVKYFINKGGFKASVPNLEDIVVMEGVEPLHQSGEA</sequence>
<evidence type="ECO:0000313" key="1">
    <source>
        <dbReference type="EMBL" id="GJN37834.1"/>
    </source>
</evidence>
<comment type="caution">
    <text evidence="1">The sequence shown here is derived from an EMBL/GenBank/DDBJ whole genome shotgun (WGS) entry which is preliminary data.</text>
</comment>
<proteinExistence type="predicted"/>